<evidence type="ECO:0000313" key="5">
    <source>
        <dbReference type="EMBL" id="CRL07315.1"/>
    </source>
</evidence>
<dbReference type="Pfam" id="PF04500">
    <property type="entry name" value="FLYWCH"/>
    <property type="match status" value="1"/>
</dbReference>
<dbReference type="AlphaFoldDB" id="A0A1J1J4J0"/>
<dbReference type="OrthoDB" id="7783756at2759"/>
<dbReference type="Proteomes" id="UP000183832">
    <property type="component" value="Unassembled WGS sequence"/>
</dbReference>
<dbReference type="STRING" id="568069.A0A1J1J4J0"/>
<name>A0A1J1J4J0_9DIPT</name>
<evidence type="ECO:0000256" key="3">
    <source>
        <dbReference type="ARBA" id="ARBA00022833"/>
    </source>
</evidence>
<keyword evidence="6" id="KW-1185">Reference proteome</keyword>
<reference evidence="5 6" key="1">
    <citation type="submission" date="2015-04" db="EMBL/GenBank/DDBJ databases">
        <authorList>
            <person name="Syromyatnikov M.Y."/>
            <person name="Popov V.N."/>
        </authorList>
    </citation>
    <scope>NUCLEOTIDE SEQUENCE [LARGE SCALE GENOMIC DNA]</scope>
</reference>
<organism evidence="5 6">
    <name type="scientific">Clunio marinus</name>
    <dbReference type="NCBI Taxonomy" id="568069"/>
    <lineage>
        <taxon>Eukaryota</taxon>
        <taxon>Metazoa</taxon>
        <taxon>Ecdysozoa</taxon>
        <taxon>Arthropoda</taxon>
        <taxon>Hexapoda</taxon>
        <taxon>Insecta</taxon>
        <taxon>Pterygota</taxon>
        <taxon>Neoptera</taxon>
        <taxon>Endopterygota</taxon>
        <taxon>Diptera</taxon>
        <taxon>Nematocera</taxon>
        <taxon>Chironomoidea</taxon>
        <taxon>Chironomidae</taxon>
        <taxon>Clunio</taxon>
    </lineage>
</organism>
<evidence type="ECO:0000256" key="2">
    <source>
        <dbReference type="ARBA" id="ARBA00022771"/>
    </source>
</evidence>
<gene>
    <name evidence="5" type="ORF">CLUMA_CG020294</name>
</gene>
<keyword evidence="1" id="KW-0479">Metal-binding</keyword>
<accession>A0A1J1J4J0</accession>
<evidence type="ECO:0000313" key="6">
    <source>
        <dbReference type="Proteomes" id="UP000183832"/>
    </source>
</evidence>
<sequence length="525" mass="61130">MFYDGFKYWLAYQKKDKSYYRCFRSKTIKCPGKVVMENGKITNINQHTHAKESKLSIVDKFRKILTKKAVEKPTKSLVEIYLEETLNFTEASILYPFQNAESTMRKARMKHKPKARKVIESQNESLLRQRNNNNLQELQKHYVQEVIESNETLVIYMHQYSHKLLGKIEEIHVDCSIKCTADNGTQELFLLTVLAIVKNQDYPITFAFVKHQTVEDFLPIFNYIYEKFSRVLMPHNILTSCDINLQEALRLSFPDATIKVLWFYYANSILKFAKEKGMMNYVNKNLFHLSSLKMMLAIPLIPANYMIPGLDALKKWMSEKSVDYIQLCEFIDSTWLVSDGAEKISIFNGLSHSINNYMQIFNRDLLHPVSVGELKQKHLLEVINKQMLKAVMKLTKKSKSVVTLKKVQKLQKMILETATHNWIKANIHLRRPIQFLQQVSHCIDDGMINFVINYDVREKQKNVSISQQSCSNFHDFPSRTEPPPLIFFDKPTVSKRFSSSEPPPLVPILRKNTTSCLNDQSMSLS</sequence>
<feature type="domain" description="FLYWCH-type" evidence="4">
    <location>
        <begin position="2"/>
        <end position="49"/>
    </location>
</feature>
<dbReference type="EMBL" id="CVRI01000070">
    <property type="protein sequence ID" value="CRL07315.1"/>
    <property type="molecule type" value="Genomic_DNA"/>
</dbReference>
<evidence type="ECO:0000259" key="4">
    <source>
        <dbReference type="Pfam" id="PF04500"/>
    </source>
</evidence>
<dbReference type="InterPro" id="IPR007588">
    <property type="entry name" value="Znf_FLYWCH"/>
</dbReference>
<evidence type="ECO:0000256" key="1">
    <source>
        <dbReference type="ARBA" id="ARBA00022723"/>
    </source>
</evidence>
<keyword evidence="3" id="KW-0862">Zinc</keyword>
<dbReference type="GO" id="GO:0008270">
    <property type="term" value="F:zinc ion binding"/>
    <property type="evidence" value="ECO:0007669"/>
    <property type="project" value="UniProtKB-KW"/>
</dbReference>
<proteinExistence type="predicted"/>
<protein>
    <submittedName>
        <fullName evidence="5">CLUMA_CG020294, isoform A</fullName>
    </submittedName>
</protein>
<keyword evidence="2" id="KW-0863">Zinc-finger</keyword>
<dbReference type="Gene3D" id="2.20.25.240">
    <property type="match status" value="1"/>
</dbReference>